<dbReference type="GO" id="GO:0046872">
    <property type="term" value="F:metal ion binding"/>
    <property type="evidence" value="ECO:0007669"/>
    <property type="project" value="UniProtKB-KW"/>
</dbReference>
<proteinExistence type="inferred from homology"/>
<dbReference type="EMBL" id="AP023086">
    <property type="protein sequence ID" value="BCD97940.1"/>
    <property type="molecule type" value="Genomic_DNA"/>
</dbReference>
<evidence type="ECO:0000256" key="2">
    <source>
        <dbReference type="ARBA" id="ARBA00022741"/>
    </source>
</evidence>
<dbReference type="PANTHER" id="PTHR23407:SF1">
    <property type="entry name" value="5-FORMYLTETRAHYDROFOLATE CYCLO-LIGASE"/>
    <property type="match status" value="1"/>
</dbReference>
<dbReference type="GO" id="GO:0035999">
    <property type="term" value="P:tetrahydrofolate interconversion"/>
    <property type="evidence" value="ECO:0007669"/>
    <property type="project" value="TreeGrafter"/>
</dbReference>
<protein>
    <recommendedName>
        <fullName evidence="5">5-formyltetrahydrofolate cyclo-ligase</fullName>
        <ecNumber evidence="5">6.3.3.2</ecNumber>
    </recommendedName>
</protein>
<dbReference type="AlphaFoldDB" id="A0AAN1WI33"/>
<accession>A0AAN1WI33</accession>
<keyword evidence="5" id="KW-0460">Magnesium</keyword>
<organism evidence="6 7">
    <name type="scientific">Marinagarivorans cellulosilyticus</name>
    <dbReference type="NCBI Taxonomy" id="2721545"/>
    <lineage>
        <taxon>Bacteria</taxon>
        <taxon>Pseudomonadati</taxon>
        <taxon>Pseudomonadota</taxon>
        <taxon>Gammaproteobacteria</taxon>
        <taxon>Cellvibrionales</taxon>
        <taxon>Cellvibrionaceae</taxon>
        <taxon>Marinagarivorans</taxon>
    </lineage>
</organism>
<comment type="catalytic activity">
    <reaction evidence="5">
        <text>(6S)-5-formyl-5,6,7,8-tetrahydrofolate + ATP = (6R)-5,10-methenyltetrahydrofolate + ADP + phosphate</text>
        <dbReference type="Rhea" id="RHEA:10488"/>
        <dbReference type="ChEBI" id="CHEBI:30616"/>
        <dbReference type="ChEBI" id="CHEBI:43474"/>
        <dbReference type="ChEBI" id="CHEBI:57455"/>
        <dbReference type="ChEBI" id="CHEBI:57457"/>
        <dbReference type="ChEBI" id="CHEBI:456216"/>
        <dbReference type="EC" id="6.3.3.2"/>
    </reaction>
</comment>
<gene>
    <name evidence="6" type="ORF">MARGE09_P2141</name>
</gene>
<dbReference type="PANTHER" id="PTHR23407">
    <property type="entry name" value="ATPASE INHIBITOR/5-FORMYLTETRAHYDROFOLATE CYCLO-LIGASE"/>
    <property type="match status" value="1"/>
</dbReference>
<evidence type="ECO:0000313" key="6">
    <source>
        <dbReference type="EMBL" id="BCD97940.1"/>
    </source>
</evidence>
<dbReference type="InterPro" id="IPR002698">
    <property type="entry name" value="FTHF_cligase"/>
</dbReference>
<keyword evidence="7" id="KW-1185">Reference proteome</keyword>
<dbReference type="GO" id="GO:0009396">
    <property type="term" value="P:folic acid-containing compound biosynthetic process"/>
    <property type="evidence" value="ECO:0007669"/>
    <property type="project" value="TreeGrafter"/>
</dbReference>
<sequence length="187" mass="21424">MPNTTIRHTVKKARNALSKAQQQRAAMQLALRVGRHPAFRKSHTLSLYLASKGEINLQPLIRLAIKQGKRCYLPVLHGPKLKFLEYKKTTKLIKNRFGLQEPSLSEEIRASQLDLILCPLVAFDNKGNRLGMGGGYYDRTLGQLKKRRKKVIWGVAHELQRQAGIVTYWWDIKLDGIFTDKRVTTPH</sequence>
<dbReference type="Gene3D" id="3.40.50.10420">
    <property type="entry name" value="NagB/RpiA/CoA transferase-like"/>
    <property type="match status" value="1"/>
</dbReference>
<evidence type="ECO:0000256" key="1">
    <source>
        <dbReference type="ARBA" id="ARBA00010638"/>
    </source>
</evidence>
<keyword evidence="2 4" id="KW-0547">Nucleotide-binding</keyword>
<dbReference type="KEGG" id="marq:MARGE09_P2141"/>
<dbReference type="Pfam" id="PF01812">
    <property type="entry name" value="5-FTHF_cyc-lig"/>
    <property type="match status" value="1"/>
</dbReference>
<dbReference type="Proteomes" id="UP001320119">
    <property type="component" value="Chromosome"/>
</dbReference>
<evidence type="ECO:0000256" key="3">
    <source>
        <dbReference type="ARBA" id="ARBA00022840"/>
    </source>
</evidence>
<dbReference type="InterPro" id="IPR024185">
    <property type="entry name" value="FTHF_cligase-like_sf"/>
</dbReference>
<dbReference type="PIRSF" id="PIRSF006806">
    <property type="entry name" value="FTHF_cligase"/>
    <property type="match status" value="1"/>
</dbReference>
<feature type="binding site" evidence="4">
    <location>
        <position position="49"/>
    </location>
    <ligand>
        <name>substrate</name>
    </ligand>
</feature>
<dbReference type="RefSeq" id="WP_236981956.1">
    <property type="nucleotide sequence ID" value="NZ_AP023086.1"/>
</dbReference>
<dbReference type="GO" id="GO:0030272">
    <property type="term" value="F:5-formyltetrahydrofolate cyclo-ligase activity"/>
    <property type="evidence" value="ECO:0007669"/>
    <property type="project" value="UniProtKB-EC"/>
</dbReference>
<dbReference type="EC" id="6.3.3.2" evidence="5"/>
<comment type="cofactor">
    <cofactor evidence="5">
        <name>Mg(2+)</name>
        <dbReference type="ChEBI" id="CHEBI:18420"/>
    </cofactor>
</comment>
<reference evidence="6 7" key="1">
    <citation type="journal article" date="2022" name="IScience">
        <title>An ultrasensitive nanofiber-based assay for enzymatic hydrolysis and deep-sea microbial degradation of cellulose.</title>
        <authorList>
            <person name="Tsudome M."/>
            <person name="Tachioka M."/>
            <person name="Miyazaki M."/>
            <person name="Uchimura K."/>
            <person name="Tsuda M."/>
            <person name="Takaki Y."/>
            <person name="Deguchi S."/>
        </authorList>
    </citation>
    <scope>NUCLEOTIDE SEQUENCE [LARGE SCALE GENOMIC DNA]</scope>
    <source>
        <strain evidence="6 7">GE09</strain>
    </source>
</reference>
<evidence type="ECO:0000313" key="7">
    <source>
        <dbReference type="Proteomes" id="UP001320119"/>
    </source>
</evidence>
<evidence type="ECO:0000256" key="5">
    <source>
        <dbReference type="RuleBase" id="RU361279"/>
    </source>
</evidence>
<evidence type="ECO:0000256" key="4">
    <source>
        <dbReference type="PIRSR" id="PIRSR006806-1"/>
    </source>
</evidence>
<comment type="similarity">
    <text evidence="1 5">Belongs to the 5-formyltetrahydrofolate cyclo-ligase family.</text>
</comment>
<name>A0AAN1WI33_9GAMM</name>
<feature type="binding site" evidence="4">
    <location>
        <position position="54"/>
    </location>
    <ligand>
        <name>substrate</name>
    </ligand>
</feature>
<feature type="binding site" evidence="4">
    <location>
        <begin position="129"/>
        <end position="137"/>
    </location>
    <ligand>
        <name>ATP</name>
        <dbReference type="ChEBI" id="CHEBI:30616"/>
    </ligand>
</feature>
<keyword evidence="5" id="KW-0479">Metal-binding</keyword>
<keyword evidence="6" id="KW-0436">Ligase</keyword>
<dbReference type="NCBIfam" id="TIGR02727">
    <property type="entry name" value="MTHFS_bact"/>
    <property type="match status" value="1"/>
</dbReference>
<dbReference type="GO" id="GO:0005524">
    <property type="term" value="F:ATP binding"/>
    <property type="evidence" value="ECO:0007669"/>
    <property type="project" value="UniProtKB-KW"/>
</dbReference>
<dbReference type="InterPro" id="IPR037171">
    <property type="entry name" value="NagB/RpiA_transferase-like"/>
</dbReference>
<dbReference type="SUPFAM" id="SSF100950">
    <property type="entry name" value="NagB/RpiA/CoA transferase-like"/>
    <property type="match status" value="1"/>
</dbReference>
<keyword evidence="3 4" id="KW-0067">ATP-binding</keyword>